<organism evidence="1 2">
    <name type="scientific">Coniosporium uncinatum</name>
    <dbReference type="NCBI Taxonomy" id="93489"/>
    <lineage>
        <taxon>Eukaryota</taxon>
        <taxon>Fungi</taxon>
        <taxon>Dikarya</taxon>
        <taxon>Ascomycota</taxon>
        <taxon>Pezizomycotina</taxon>
        <taxon>Dothideomycetes</taxon>
        <taxon>Dothideomycetes incertae sedis</taxon>
        <taxon>Coniosporium</taxon>
    </lineage>
</organism>
<evidence type="ECO:0000313" key="1">
    <source>
        <dbReference type="EMBL" id="KAK3078408.1"/>
    </source>
</evidence>
<dbReference type="EMBL" id="JAWDJW010001920">
    <property type="protein sequence ID" value="KAK3078408.1"/>
    <property type="molecule type" value="Genomic_DNA"/>
</dbReference>
<reference evidence="1" key="1">
    <citation type="submission" date="2024-09" db="EMBL/GenBank/DDBJ databases">
        <title>Black Yeasts Isolated from many extreme environments.</title>
        <authorList>
            <person name="Coleine C."/>
            <person name="Stajich J.E."/>
            <person name="Selbmann L."/>
        </authorList>
    </citation>
    <scope>NUCLEOTIDE SEQUENCE</scope>
    <source>
        <strain evidence="1">CCFEE 5737</strain>
    </source>
</reference>
<keyword evidence="2" id="KW-1185">Reference proteome</keyword>
<dbReference type="Proteomes" id="UP001186974">
    <property type="component" value="Unassembled WGS sequence"/>
</dbReference>
<proteinExistence type="predicted"/>
<feature type="non-terminal residue" evidence="1">
    <location>
        <position position="1"/>
    </location>
</feature>
<sequence length="372" mass="41651">LKEESGGLYKFKTFKIHKFKAPVYALAAFRPNELLISHGNRLELHRVIFEGEPQKPRWQSVCQFELYSPGIHVTTSAPYAYVSTAEHSFLTYEFRSKPSPSGPPDESLSLLFSDGVARDTTCHLSLKLPTPVLQQQTNGADHASANELSVSSEVDTHNLVLVADKAKGLVGLAHPLADRHQQVTSTLFEAHLSKSVMRLKRASIRPPWQQRNIKGVLVDDIIGSCTDGRIFQFSIVDAEVWRLLKFIENLCRWADEMTMLDFSDGSCVCVVVDPDRDTASIRSSKTGYHVDGDILDQLLKVGGRRELKRMLELPLPDKDRVMGEADLNAPPEERVERFLALAGVVSEFEHEDLEEAIDGVVVWMRDVLASML</sequence>
<protein>
    <submittedName>
        <fullName evidence="1">Uncharacterized protein</fullName>
    </submittedName>
</protein>
<name>A0ACC3DP53_9PEZI</name>
<evidence type="ECO:0000313" key="2">
    <source>
        <dbReference type="Proteomes" id="UP001186974"/>
    </source>
</evidence>
<comment type="caution">
    <text evidence="1">The sequence shown here is derived from an EMBL/GenBank/DDBJ whole genome shotgun (WGS) entry which is preliminary data.</text>
</comment>
<gene>
    <name evidence="1" type="ORF">LTS18_007588</name>
</gene>
<accession>A0ACC3DP53</accession>